<dbReference type="Gene3D" id="2.60.60.30">
    <property type="entry name" value="sav2460 like domains"/>
    <property type="match status" value="1"/>
</dbReference>
<name>A0A1H3JN63_9ACTN</name>
<protein>
    <submittedName>
        <fullName evidence="3">Tellurium resistance protein TerD</fullName>
    </submittedName>
</protein>
<dbReference type="InterPro" id="IPR051324">
    <property type="entry name" value="Stress/Tellurium_Resist"/>
</dbReference>
<feature type="domain" description="TerD" evidence="2">
    <location>
        <begin position="3"/>
        <end position="183"/>
    </location>
</feature>
<dbReference type="CDD" id="cd06974">
    <property type="entry name" value="TerD_like"/>
    <property type="match status" value="1"/>
</dbReference>
<dbReference type="AlphaFoldDB" id="A0A1H3JN63"/>
<dbReference type="RefSeq" id="WP_091553030.1">
    <property type="nucleotide sequence ID" value="NZ_FNPH01000002.1"/>
</dbReference>
<dbReference type="STRING" id="405436.SAMN05444365_102177"/>
<accession>A0A1H3JN63</accession>
<proteinExistence type="inferred from homology"/>
<evidence type="ECO:0000313" key="3">
    <source>
        <dbReference type="EMBL" id="SDY40975.1"/>
    </source>
</evidence>
<comment type="similarity">
    <text evidence="1">Belongs to the CAPAB/TerDEXZ family.</text>
</comment>
<dbReference type="OrthoDB" id="56224at2"/>
<gene>
    <name evidence="3" type="ORF">SAMN05444365_102177</name>
</gene>
<evidence type="ECO:0000313" key="4">
    <source>
        <dbReference type="Proteomes" id="UP000242415"/>
    </source>
</evidence>
<dbReference type="Proteomes" id="UP000242415">
    <property type="component" value="Unassembled WGS sequence"/>
</dbReference>
<dbReference type="PANTHER" id="PTHR32097:SF4">
    <property type="entry name" value="GENERAL STRESS PROTEIN 16U"/>
    <property type="match status" value="1"/>
</dbReference>
<dbReference type="Pfam" id="PF02342">
    <property type="entry name" value="TerD"/>
    <property type="match status" value="1"/>
</dbReference>
<dbReference type="InterPro" id="IPR003325">
    <property type="entry name" value="TerD"/>
</dbReference>
<reference evidence="4" key="1">
    <citation type="submission" date="2016-10" db="EMBL/GenBank/DDBJ databases">
        <authorList>
            <person name="Varghese N."/>
            <person name="Submissions S."/>
        </authorList>
    </citation>
    <scope>NUCLEOTIDE SEQUENCE [LARGE SCALE GENOMIC DNA]</scope>
    <source>
        <strain evidence="4">DSM 45245</strain>
    </source>
</reference>
<sequence length="187" mass="20214">MAAMKRGANAALTRENPHLTGVVVGVRWDAGAETPLSDNLVVATILCDAAGKAVSDEHFVFFNQLSSPDLSVNQLEQALGDDNEQIEIDFNGVPDTIARITLVLYINEGTARRRALGQLKECRLRVLNLADNSELVRSEDLSGMLTNETAIALGEIYRHNGEWKFKVIGEGYAKGIAGVAADYGLTL</sequence>
<evidence type="ECO:0000259" key="2">
    <source>
        <dbReference type="Pfam" id="PF02342"/>
    </source>
</evidence>
<dbReference type="EMBL" id="FNPH01000002">
    <property type="protein sequence ID" value="SDY40975.1"/>
    <property type="molecule type" value="Genomic_DNA"/>
</dbReference>
<organism evidence="3 4">
    <name type="scientific">Micromonospora pattaloongensis</name>
    <dbReference type="NCBI Taxonomy" id="405436"/>
    <lineage>
        <taxon>Bacteria</taxon>
        <taxon>Bacillati</taxon>
        <taxon>Actinomycetota</taxon>
        <taxon>Actinomycetes</taxon>
        <taxon>Micromonosporales</taxon>
        <taxon>Micromonosporaceae</taxon>
        <taxon>Micromonospora</taxon>
    </lineage>
</organism>
<dbReference type="PANTHER" id="PTHR32097">
    <property type="entry name" value="CAMP-BINDING PROTEIN 1-RELATED"/>
    <property type="match status" value="1"/>
</dbReference>
<evidence type="ECO:0000256" key="1">
    <source>
        <dbReference type="ARBA" id="ARBA00008775"/>
    </source>
</evidence>
<keyword evidence="4" id="KW-1185">Reference proteome</keyword>